<dbReference type="InterPro" id="IPR057326">
    <property type="entry name" value="KR_dom"/>
</dbReference>
<evidence type="ECO:0000259" key="4">
    <source>
        <dbReference type="SMART" id="SM00822"/>
    </source>
</evidence>
<keyword evidence="2" id="KW-0560">Oxidoreductase</keyword>
<evidence type="ECO:0000256" key="1">
    <source>
        <dbReference type="ARBA" id="ARBA00006484"/>
    </source>
</evidence>
<evidence type="ECO:0000256" key="3">
    <source>
        <dbReference type="RuleBase" id="RU000363"/>
    </source>
</evidence>
<dbReference type="Pfam" id="PF00106">
    <property type="entry name" value="adh_short"/>
    <property type="match status" value="1"/>
</dbReference>
<dbReference type="Gene3D" id="3.40.50.720">
    <property type="entry name" value="NAD(P)-binding Rossmann-like Domain"/>
    <property type="match status" value="1"/>
</dbReference>
<dbReference type="SUPFAM" id="SSF51735">
    <property type="entry name" value="NAD(P)-binding Rossmann-fold domains"/>
    <property type="match status" value="1"/>
</dbReference>
<protein>
    <submittedName>
        <fullName evidence="5">Acetoin dehydrogenase</fullName>
    </submittedName>
</protein>
<dbReference type="PRINTS" id="PR00080">
    <property type="entry name" value="SDRFAMILY"/>
</dbReference>
<dbReference type="InterPro" id="IPR002347">
    <property type="entry name" value="SDR_fam"/>
</dbReference>
<dbReference type="InterPro" id="IPR036291">
    <property type="entry name" value="NAD(P)-bd_dom_sf"/>
</dbReference>
<dbReference type="EMBL" id="MVHS01000003">
    <property type="protein sequence ID" value="ORA73637.1"/>
    <property type="molecule type" value="Genomic_DNA"/>
</dbReference>
<dbReference type="RefSeq" id="WP_083029212.1">
    <property type="nucleotide sequence ID" value="NZ_AP022618.1"/>
</dbReference>
<sequence length="277" mass="29812">MKGFAGKVVVITGAGSGIGRALALELARSGAKLAISDLDTEGLAETERLVHQIGAPVKADRLNVTEREAFLLYADEVKAHYGVVHQIYNNAGIAYNGDVEDTTFKDLERVMDVDFWGVVNGTKAFLPYLIESGDGHVINVSSLFGIFSVPGQAAYNAAKFAVRGFTEALRQEMLLHKRPVAVTCVHPGGIKTGIARNATHAEGIDAQSHAETMEVFEKRALRMSPDRAAEIILTAVQKKQARVLVGADAKLLDIIVRITGSGYQRVFATVGSKLIPR</sequence>
<dbReference type="AlphaFoldDB" id="A0A1X0DMT3"/>
<dbReference type="PANTHER" id="PTHR43391">
    <property type="entry name" value="RETINOL DEHYDROGENASE-RELATED"/>
    <property type="match status" value="1"/>
</dbReference>
<evidence type="ECO:0000313" key="6">
    <source>
        <dbReference type="Proteomes" id="UP000192801"/>
    </source>
</evidence>
<dbReference type="SMART" id="SM00822">
    <property type="entry name" value="PKS_KR"/>
    <property type="match status" value="1"/>
</dbReference>
<evidence type="ECO:0000256" key="2">
    <source>
        <dbReference type="ARBA" id="ARBA00023002"/>
    </source>
</evidence>
<keyword evidence="6" id="KW-1185">Reference proteome</keyword>
<dbReference type="InterPro" id="IPR020904">
    <property type="entry name" value="Sc_DH/Rdtase_CS"/>
</dbReference>
<dbReference type="OrthoDB" id="4690547at2"/>
<dbReference type="PRINTS" id="PR00081">
    <property type="entry name" value="GDHRDH"/>
</dbReference>
<feature type="domain" description="Ketoreductase" evidence="4">
    <location>
        <begin position="7"/>
        <end position="193"/>
    </location>
</feature>
<comment type="similarity">
    <text evidence="1 3">Belongs to the short-chain dehydrogenases/reductases (SDR) family.</text>
</comment>
<reference evidence="5 6" key="1">
    <citation type="submission" date="2016-12" db="EMBL/GenBank/DDBJ databases">
        <title>The new phylogeny of genus Mycobacterium.</title>
        <authorList>
            <person name="Tortoli E."/>
            <person name="Trovato A."/>
            <person name="Cirillo D.M."/>
        </authorList>
    </citation>
    <scope>NUCLEOTIDE SEQUENCE [LARGE SCALE GENOMIC DNA]</scope>
    <source>
        <strain evidence="5 6">DSM 45130</strain>
    </source>
</reference>
<gene>
    <name evidence="5" type="ORF">BST26_02015</name>
</gene>
<name>A0A1X0DMT3_9MYCO</name>
<dbReference type="PROSITE" id="PS00061">
    <property type="entry name" value="ADH_SHORT"/>
    <property type="match status" value="1"/>
</dbReference>
<evidence type="ECO:0000313" key="5">
    <source>
        <dbReference type="EMBL" id="ORA73637.1"/>
    </source>
</evidence>
<accession>A0A1X0DMT3</accession>
<proteinExistence type="inferred from homology"/>
<dbReference type="GO" id="GO:0016491">
    <property type="term" value="F:oxidoreductase activity"/>
    <property type="evidence" value="ECO:0007669"/>
    <property type="project" value="UniProtKB-KW"/>
</dbReference>
<dbReference type="PANTHER" id="PTHR43391:SF82">
    <property type="entry name" value="OXIDOREDUCTASE SADH-RELATED"/>
    <property type="match status" value="1"/>
</dbReference>
<dbReference type="STRING" id="444597.BST26_02015"/>
<comment type="caution">
    <text evidence="5">The sequence shown here is derived from an EMBL/GenBank/DDBJ whole genome shotgun (WGS) entry which is preliminary data.</text>
</comment>
<organism evidence="5 6">
    <name type="scientific">Mycolicibacterium insubricum</name>
    <dbReference type="NCBI Taxonomy" id="444597"/>
    <lineage>
        <taxon>Bacteria</taxon>
        <taxon>Bacillati</taxon>
        <taxon>Actinomycetota</taxon>
        <taxon>Actinomycetes</taxon>
        <taxon>Mycobacteriales</taxon>
        <taxon>Mycobacteriaceae</taxon>
        <taxon>Mycolicibacterium</taxon>
    </lineage>
</organism>
<dbReference type="Proteomes" id="UP000192801">
    <property type="component" value="Unassembled WGS sequence"/>
</dbReference>